<evidence type="ECO:0000256" key="8">
    <source>
        <dbReference type="ARBA" id="ARBA00023136"/>
    </source>
</evidence>
<keyword evidence="8 9" id="KW-0472">Membrane</keyword>
<dbReference type="RefSeq" id="WP_106121489.1">
    <property type="nucleotide sequence ID" value="NZ_PVTY01000001.1"/>
</dbReference>
<reference evidence="12 13" key="1">
    <citation type="submission" date="2018-03" db="EMBL/GenBank/DDBJ databases">
        <title>Comparative analysis of microorganisms from saline springs in Andes Mountain Range, Colombia.</title>
        <authorList>
            <person name="Rubin E."/>
        </authorList>
    </citation>
    <scope>NUCLEOTIDE SEQUENCE [LARGE SCALE GENOMIC DNA]</scope>
    <source>
        <strain evidence="12 13">CG 35</strain>
    </source>
</reference>
<dbReference type="GO" id="GO:0006605">
    <property type="term" value="P:protein targeting"/>
    <property type="evidence" value="ECO:0007669"/>
    <property type="project" value="UniProtKB-UniRule"/>
</dbReference>
<evidence type="ECO:0000256" key="1">
    <source>
        <dbReference type="ARBA" id="ARBA00004651"/>
    </source>
</evidence>
<feature type="transmembrane region" description="Helical" evidence="9">
    <location>
        <begin position="193"/>
        <end position="210"/>
    </location>
</feature>
<feature type="transmembrane region" description="Helical" evidence="9">
    <location>
        <begin position="27"/>
        <end position="45"/>
    </location>
</feature>
<dbReference type="InterPro" id="IPR022646">
    <property type="entry name" value="SecD/SecF_CS"/>
</dbReference>
<keyword evidence="2 9" id="KW-0813">Transport</keyword>
<keyword evidence="13" id="KW-1185">Reference proteome</keyword>
<protein>
    <recommendedName>
        <fullName evidence="9">Protein-export membrane protein SecF</fullName>
    </recommendedName>
</protein>
<comment type="similarity">
    <text evidence="9">Belongs to the SecD/SecF family. SecF subfamily.</text>
</comment>
<dbReference type="GO" id="GO:0005886">
    <property type="term" value="C:plasma membrane"/>
    <property type="evidence" value="ECO:0007669"/>
    <property type="project" value="UniProtKB-SubCell"/>
</dbReference>
<dbReference type="EMBL" id="PVTY01000001">
    <property type="protein sequence ID" value="PRZ18755.1"/>
    <property type="molecule type" value="Genomic_DNA"/>
</dbReference>
<evidence type="ECO:0000256" key="5">
    <source>
        <dbReference type="ARBA" id="ARBA00022927"/>
    </source>
</evidence>
<evidence type="ECO:0000256" key="2">
    <source>
        <dbReference type="ARBA" id="ARBA00022448"/>
    </source>
</evidence>
<keyword evidence="5 9" id="KW-0653">Protein transport</keyword>
<keyword evidence="7 9" id="KW-0811">Translocation</keyword>
<dbReference type="PANTHER" id="PTHR30081">
    <property type="entry name" value="PROTEIN-EXPORT MEMBRANE PROTEIN SEC"/>
    <property type="match status" value="1"/>
</dbReference>
<comment type="subunit">
    <text evidence="9">Forms a complex with SecD. Part of the essential Sec protein translocation apparatus which comprises SecA, SecYEG and auxiliary proteins SecDF. Other proteins may also be involved.</text>
</comment>
<feature type="transmembrane region" description="Helical" evidence="9">
    <location>
        <begin position="279"/>
        <end position="303"/>
    </location>
</feature>
<evidence type="ECO:0000256" key="9">
    <source>
        <dbReference type="HAMAP-Rule" id="MF_01464"/>
    </source>
</evidence>
<feature type="transmembrane region" description="Helical" evidence="9">
    <location>
        <begin position="143"/>
        <end position="162"/>
    </location>
</feature>
<evidence type="ECO:0000256" key="3">
    <source>
        <dbReference type="ARBA" id="ARBA00022475"/>
    </source>
</evidence>
<evidence type="ECO:0000313" key="13">
    <source>
        <dbReference type="Proteomes" id="UP000238217"/>
    </source>
</evidence>
<evidence type="ECO:0000256" key="6">
    <source>
        <dbReference type="ARBA" id="ARBA00022989"/>
    </source>
</evidence>
<sequence>MAAGFAKTGNQLYTGERSYPFIQRSNLWFLLAGILVLASIAVPFFRGGFNLGIEFTGGSEFTVSQTDNTDIAIGEDAVSDISGQEAVVTNVAPNTVRVQTAELSDTETLEVADALQQGYGVSDEQVSSTFIGPVWGEQISQQMLLGLVIFVVLVALYMAFYFRTWTMSLAAMVGLGFVVVTTVGIYALTGFEVTPSAIIGFLTILSYALYDTMVVFDKIRENVEGLHAQKDQTFTERVNLAVNQTLVRSLNTSVVGILPVGSILFIGAFLLGAGTLRDISLSLFVGIIVGTFATIFVQAPLYARMRRNDPEIKAHTEEVLRLRELRGVYAVTWSGTALDETGSPVKFPPLPEPEPEEDLESEDDYQVVIQAPHEH</sequence>
<dbReference type="PRINTS" id="PR01755">
    <property type="entry name" value="SECFTRNLCASE"/>
</dbReference>
<gene>
    <name evidence="9" type="primary">secF</name>
    <name evidence="12" type="ORF">BCL67_10161</name>
</gene>
<dbReference type="PANTHER" id="PTHR30081:SF8">
    <property type="entry name" value="PROTEIN TRANSLOCASE SUBUNIT SECF"/>
    <property type="match status" value="1"/>
</dbReference>
<dbReference type="SUPFAM" id="SSF82866">
    <property type="entry name" value="Multidrug efflux transporter AcrB transmembrane domain"/>
    <property type="match status" value="1"/>
</dbReference>
<evidence type="ECO:0000256" key="10">
    <source>
        <dbReference type="SAM" id="MobiDB-lite"/>
    </source>
</evidence>
<feature type="region of interest" description="Disordered" evidence="10">
    <location>
        <begin position="339"/>
        <end position="375"/>
    </location>
</feature>
<feature type="transmembrane region" description="Helical" evidence="9">
    <location>
        <begin position="254"/>
        <end position="273"/>
    </location>
</feature>
<dbReference type="Gene3D" id="1.20.1640.10">
    <property type="entry name" value="Multidrug efflux transporter AcrB transmembrane domain"/>
    <property type="match status" value="1"/>
</dbReference>
<evidence type="ECO:0000313" key="12">
    <source>
        <dbReference type="EMBL" id="PRZ18755.1"/>
    </source>
</evidence>
<comment type="function">
    <text evidence="9">Part of the Sec protein translocase complex. Interacts with the SecYEG preprotein conducting channel. SecDF uses the proton motive force (PMF) to complete protein translocation after the ATP-dependent function of SecA.</text>
</comment>
<dbReference type="Pfam" id="PF07549">
    <property type="entry name" value="Sec_GG"/>
    <property type="match status" value="1"/>
</dbReference>
<organism evidence="12 13">
    <name type="scientific">Nesterenkonia sandarakina</name>
    <dbReference type="NCBI Taxonomy" id="272918"/>
    <lineage>
        <taxon>Bacteria</taxon>
        <taxon>Bacillati</taxon>
        <taxon>Actinomycetota</taxon>
        <taxon>Actinomycetes</taxon>
        <taxon>Micrococcales</taxon>
        <taxon>Micrococcaceae</taxon>
        <taxon>Nesterenkonia</taxon>
    </lineage>
</organism>
<evidence type="ECO:0000256" key="7">
    <source>
        <dbReference type="ARBA" id="ARBA00023010"/>
    </source>
</evidence>
<dbReference type="GO" id="GO:0065002">
    <property type="term" value="P:intracellular protein transmembrane transport"/>
    <property type="evidence" value="ECO:0007669"/>
    <property type="project" value="UniProtKB-UniRule"/>
</dbReference>
<dbReference type="Proteomes" id="UP000238217">
    <property type="component" value="Unassembled WGS sequence"/>
</dbReference>
<dbReference type="Pfam" id="PF02355">
    <property type="entry name" value="SecD_SecF_C"/>
    <property type="match status" value="1"/>
</dbReference>
<dbReference type="AlphaFoldDB" id="A0A2T0YT13"/>
<name>A0A2T0YT13_9MICC</name>
<dbReference type="InterPro" id="IPR048634">
    <property type="entry name" value="SecD_SecF_C"/>
</dbReference>
<proteinExistence type="inferred from homology"/>
<keyword evidence="6 9" id="KW-1133">Transmembrane helix</keyword>
<feature type="transmembrane region" description="Helical" evidence="9">
    <location>
        <begin position="169"/>
        <end position="187"/>
    </location>
</feature>
<comment type="caution">
    <text evidence="12">The sequence shown here is derived from an EMBL/GenBank/DDBJ whole genome shotgun (WGS) entry which is preliminary data.</text>
</comment>
<feature type="domain" description="Protein export membrane protein SecD/SecF C-terminal" evidence="11">
    <location>
        <begin position="118"/>
        <end position="307"/>
    </location>
</feature>
<dbReference type="GO" id="GO:0015450">
    <property type="term" value="F:protein-transporting ATPase activity"/>
    <property type="evidence" value="ECO:0007669"/>
    <property type="project" value="InterPro"/>
</dbReference>
<dbReference type="HAMAP" id="MF_01464_B">
    <property type="entry name" value="SecF_B"/>
    <property type="match status" value="1"/>
</dbReference>
<dbReference type="OrthoDB" id="9774769at2"/>
<dbReference type="NCBIfam" id="TIGR00966">
    <property type="entry name" value="transloc_SecF"/>
    <property type="match status" value="1"/>
</dbReference>
<evidence type="ECO:0000256" key="4">
    <source>
        <dbReference type="ARBA" id="ARBA00022692"/>
    </source>
</evidence>
<dbReference type="InterPro" id="IPR005665">
    <property type="entry name" value="SecF_bac"/>
</dbReference>
<feature type="compositionally biased region" description="Acidic residues" evidence="10">
    <location>
        <begin position="353"/>
        <end position="365"/>
    </location>
</feature>
<accession>A0A2T0YT13</accession>
<dbReference type="GO" id="GO:0043952">
    <property type="term" value="P:protein transport by the Sec complex"/>
    <property type="evidence" value="ECO:0007669"/>
    <property type="project" value="UniProtKB-UniRule"/>
</dbReference>
<dbReference type="InterPro" id="IPR022645">
    <property type="entry name" value="SecD/SecF_bac"/>
</dbReference>
<keyword evidence="3 9" id="KW-1003">Cell membrane</keyword>
<keyword evidence="4 9" id="KW-0812">Transmembrane</keyword>
<evidence type="ECO:0000259" key="11">
    <source>
        <dbReference type="Pfam" id="PF02355"/>
    </source>
</evidence>
<dbReference type="InterPro" id="IPR022813">
    <property type="entry name" value="SecD/SecF_arch_bac"/>
</dbReference>
<comment type="subcellular location">
    <subcellularLocation>
        <location evidence="1 9">Cell membrane</location>
        <topology evidence="1 9">Multi-pass membrane protein</topology>
    </subcellularLocation>
</comment>